<evidence type="ECO:0000313" key="2">
    <source>
        <dbReference type="Proteomes" id="UP000054359"/>
    </source>
</evidence>
<evidence type="ECO:0008006" key="3">
    <source>
        <dbReference type="Google" id="ProtNLM"/>
    </source>
</evidence>
<evidence type="ECO:0000313" key="1">
    <source>
        <dbReference type="EMBL" id="KFM72581.1"/>
    </source>
</evidence>
<accession>A0A087U5E2</accession>
<dbReference type="OrthoDB" id="7694315at2759"/>
<protein>
    <recommendedName>
        <fullName evidence="3">C2H2-type domain-containing protein</fullName>
    </recommendedName>
</protein>
<reference evidence="1 2" key="1">
    <citation type="submission" date="2013-11" db="EMBL/GenBank/DDBJ databases">
        <title>Genome sequencing of Stegodyphus mimosarum.</title>
        <authorList>
            <person name="Bechsgaard J."/>
        </authorList>
    </citation>
    <scope>NUCLEOTIDE SEQUENCE [LARGE SCALE GENOMIC DNA]</scope>
</reference>
<gene>
    <name evidence="1" type="ORF">X975_03589</name>
</gene>
<dbReference type="OMA" id="ATHHADR"/>
<dbReference type="Proteomes" id="UP000054359">
    <property type="component" value="Unassembled WGS sequence"/>
</dbReference>
<proteinExistence type="predicted"/>
<dbReference type="PANTHER" id="PTHR31511:SF12">
    <property type="entry name" value="RHO TERMINATION FACTOR N-TERMINAL DOMAIN-CONTAINING PROTEIN"/>
    <property type="match status" value="1"/>
</dbReference>
<dbReference type="PANTHER" id="PTHR31511">
    <property type="entry name" value="PROTEIN CBG23764"/>
    <property type="match status" value="1"/>
</dbReference>
<keyword evidence="2" id="KW-1185">Reference proteome</keyword>
<name>A0A087U5E2_STEMI</name>
<sequence>MLRHERLHSENAKHIKCSHCGKGFARRYAAKHHETKCLKRPSTSEADTNPHIEASLPPTKKLKKNFPDCEEALNSFKQYIILPEDGSDEDLTVFLSSVQESVRERLREYLTHNRGIKWYYVVSAKFIRFVTEEEIETTTAHFRSTCMLNLDENFDDNLSAAVRKIMSSYDEFLERGSGWILDKVKRLELKVASYVPLSGSSFLHLPQRLESTKSILNIVNEDNKCFLWCILAALHPQKEHASRVAKYLPYEHELNCSTLSFPIA</sequence>
<organism evidence="1 2">
    <name type="scientific">Stegodyphus mimosarum</name>
    <name type="common">African social velvet spider</name>
    <dbReference type="NCBI Taxonomy" id="407821"/>
    <lineage>
        <taxon>Eukaryota</taxon>
        <taxon>Metazoa</taxon>
        <taxon>Ecdysozoa</taxon>
        <taxon>Arthropoda</taxon>
        <taxon>Chelicerata</taxon>
        <taxon>Arachnida</taxon>
        <taxon>Araneae</taxon>
        <taxon>Araneomorphae</taxon>
        <taxon>Entelegynae</taxon>
        <taxon>Eresoidea</taxon>
        <taxon>Eresidae</taxon>
        <taxon>Stegodyphus</taxon>
    </lineage>
</organism>
<dbReference type="AlphaFoldDB" id="A0A087U5E2"/>
<dbReference type="STRING" id="407821.A0A087U5E2"/>
<dbReference type="EMBL" id="KK118258">
    <property type="protein sequence ID" value="KFM72581.1"/>
    <property type="molecule type" value="Genomic_DNA"/>
</dbReference>
<feature type="non-terminal residue" evidence="1">
    <location>
        <position position="264"/>
    </location>
</feature>